<comment type="caution">
    <text evidence="1">The sequence shown here is derived from an EMBL/GenBank/DDBJ whole genome shotgun (WGS) entry which is preliminary data.</text>
</comment>
<name>A0A2C6C3Y8_FUSNP</name>
<dbReference type="RefSeq" id="WP_098997789.1">
    <property type="nucleotide sequence ID" value="NZ_CP071094.1"/>
</dbReference>
<dbReference type="Proteomes" id="UP000224507">
    <property type="component" value="Unassembled WGS sequence"/>
</dbReference>
<evidence type="ECO:0000313" key="1">
    <source>
        <dbReference type="EMBL" id="PHI11134.1"/>
    </source>
</evidence>
<accession>A0A2C6C3Y8</accession>
<organism evidence="1 2">
    <name type="scientific">Fusobacterium nucleatum subsp. polymorphum</name>
    <name type="common">Fusobacterium polymorphum</name>
    <dbReference type="NCBI Taxonomy" id="76857"/>
    <lineage>
        <taxon>Bacteria</taxon>
        <taxon>Fusobacteriati</taxon>
        <taxon>Fusobacteriota</taxon>
        <taxon>Fusobacteriia</taxon>
        <taxon>Fusobacteriales</taxon>
        <taxon>Fusobacteriaceae</taxon>
        <taxon>Fusobacterium</taxon>
    </lineage>
</organism>
<dbReference type="AlphaFoldDB" id="A0A2C6C3Y8"/>
<gene>
    <name evidence="1" type="ORF">CBG56_10625</name>
</gene>
<dbReference type="EMBL" id="NIRO01000018">
    <property type="protein sequence ID" value="PHI11134.1"/>
    <property type="molecule type" value="Genomic_DNA"/>
</dbReference>
<reference evidence="1 2" key="1">
    <citation type="submission" date="2017-06" db="EMBL/GenBank/DDBJ databases">
        <title>Draft genome sequence of Fusobacterium nucleatum subsp. polymorphum KCOM 1274 (=ChDC F309).</title>
        <authorList>
            <person name="Kook J.-K."/>
            <person name="Park S.-N."/>
            <person name="Lim Y.K."/>
            <person name="Roh H."/>
        </authorList>
    </citation>
    <scope>NUCLEOTIDE SEQUENCE [LARGE SCALE GENOMIC DNA]</scope>
    <source>
        <strain evidence="2">KCOM 1274 (ChDC F309)</strain>
    </source>
</reference>
<sequence>MKKVLITLTVIFLIFFLNMCIRYTPENHYILVSDNQVTEKEKNIYESLKLKSIRLSEEQSLFFEFYDDLKNDLDLIKVEILYENKIIGIININKKISSLENSWRGNKIISKEYKLKDDFFKIMGKDYKKYDITYPNRKFEIIIYLENLNTYEIIKIKKKFSLYFRKKGFEFLILSV</sequence>
<evidence type="ECO:0000313" key="2">
    <source>
        <dbReference type="Proteomes" id="UP000224507"/>
    </source>
</evidence>
<protein>
    <submittedName>
        <fullName evidence="1">Uncharacterized protein</fullName>
    </submittedName>
</protein>
<proteinExistence type="predicted"/>